<dbReference type="KEGG" id="vil:CFK37_01090"/>
<dbReference type="PRINTS" id="PR00081">
    <property type="entry name" value="GDHRDH"/>
</dbReference>
<protein>
    <submittedName>
        <fullName evidence="6">Short-chain dehydrogenase</fullName>
    </submittedName>
</protein>
<accession>A0A220TYL3</accession>
<keyword evidence="7" id="KW-1185">Reference proteome</keyword>
<reference evidence="6 7" key="1">
    <citation type="submission" date="2017-07" db="EMBL/GenBank/DDBJ databases">
        <title>Virgibacillus sp. LM2416.</title>
        <authorList>
            <person name="Tak E.J."/>
            <person name="Bae J.-W."/>
        </authorList>
    </citation>
    <scope>NUCLEOTIDE SEQUENCE [LARGE SCALE GENOMIC DNA]</scope>
    <source>
        <strain evidence="6 7">LM2416</strain>
    </source>
</reference>
<evidence type="ECO:0000256" key="1">
    <source>
        <dbReference type="ARBA" id="ARBA00004496"/>
    </source>
</evidence>
<dbReference type="InterPro" id="IPR051721">
    <property type="entry name" value="Biopterin_syn/organic_redct"/>
</dbReference>
<evidence type="ECO:0000256" key="2">
    <source>
        <dbReference type="ARBA" id="ARBA00006484"/>
    </source>
</evidence>
<evidence type="ECO:0000313" key="7">
    <source>
        <dbReference type="Proteomes" id="UP000198312"/>
    </source>
</evidence>
<dbReference type="InterPro" id="IPR020904">
    <property type="entry name" value="Sc_DH/Rdtase_CS"/>
</dbReference>
<dbReference type="PANTHER" id="PTHR44085:SF2">
    <property type="entry name" value="SEPIAPTERIN REDUCTASE"/>
    <property type="match status" value="1"/>
</dbReference>
<dbReference type="Gene3D" id="3.40.50.720">
    <property type="entry name" value="NAD(P)-binding Rossmann-like Domain"/>
    <property type="match status" value="1"/>
</dbReference>
<evidence type="ECO:0000256" key="5">
    <source>
        <dbReference type="ARBA" id="ARBA00023002"/>
    </source>
</evidence>
<gene>
    <name evidence="6" type="ORF">CFK37_01090</name>
</gene>
<keyword evidence="3" id="KW-0963">Cytoplasm</keyword>
<comment type="similarity">
    <text evidence="2">Belongs to the short-chain dehydrogenases/reductases (SDR) family.</text>
</comment>
<comment type="subcellular location">
    <subcellularLocation>
        <location evidence="1">Cytoplasm</location>
    </subcellularLocation>
</comment>
<dbReference type="PROSITE" id="PS00061">
    <property type="entry name" value="ADH_SHORT"/>
    <property type="match status" value="1"/>
</dbReference>
<keyword evidence="5" id="KW-0560">Oxidoreductase</keyword>
<sequence>MRYAIITGISRGLGESIAKYFLESGINVIGISRSGSTTLDKFAKSNNVGFTHFPCDLGNVAEIESTFEQISKEVFIEDATSVYLVNNAAVLDPINPSMDIKSAELAYHMQVNTIAPMVLTNLFLKAATENDITMVGVIVTSGAAQRPVYGWSAYCSSKASINRYTEIAALEQAELKTGNKIIAFNPGIMDTNMQETIRSSSKDSFKDVETFKDYKKNNALQDTDTVGGILVDILTDEGSIENGKIYNASDYF</sequence>
<dbReference type="InterPro" id="IPR002347">
    <property type="entry name" value="SDR_fam"/>
</dbReference>
<dbReference type="EMBL" id="CP022315">
    <property type="protein sequence ID" value="ASK60902.1"/>
    <property type="molecule type" value="Genomic_DNA"/>
</dbReference>
<dbReference type="SUPFAM" id="SSF51735">
    <property type="entry name" value="NAD(P)-binding Rossmann-fold domains"/>
    <property type="match status" value="1"/>
</dbReference>
<dbReference type="InterPro" id="IPR036291">
    <property type="entry name" value="NAD(P)-bd_dom_sf"/>
</dbReference>
<evidence type="ECO:0000313" key="6">
    <source>
        <dbReference type="EMBL" id="ASK60902.1"/>
    </source>
</evidence>
<dbReference type="PANTHER" id="PTHR44085">
    <property type="entry name" value="SEPIAPTERIN REDUCTASE"/>
    <property type="match status" value="1"/>
</dbReference>
<dbReference type="Pfam" id="PF00106">
    <property type="entry name" value="adh_short"/>
    <property type="match status" value="1"/>
</dbReference>
<dbReference type="Proteomes" id="UP000198312">
    <property type="component" value="Chromosome"/>
</dbReference>
<evidence type="ECO:0000256" key="4">
    <source>
        <dbReference type="ARBA" id="ARBA00022857"/>
    </source>
</evidence>
<evidence type="ECO:0000256" key="3">
    <source>
        <dbReference type="ARBA" id="ARBA00022490"/>
    </source>
</evidence>
<organism evidence="6 7">
    <name type="scientific">Virgibacillus phasianinus</name>
    <dbReference type="NCBI Taxonomy" id="2017483"/>
    <lineage>
        <taxon>Bacteria</taxon>
        <taxon>Bacillati</taxon>
        <taxon>Bacillota</taxon>
        <taxon>Bacilli</taxon>
        <taxon>Bacillales</taxon>
        <taxon>Bacillaceae</taxon>
        <taxon>Virgibacillus</taxon>
    </lineage>
</organism>
<dbReference type="GO" id="GO:0006729">
    <property type="term" value="P:tetrahydrobiopterin biosynthetic process"/>
    <property type="evidence" value="ECO:0007669"/>
    <property type="project" value="TreeGrafter"/>
</dbReference>
<dbReference type="NCBIfam" id="NF005381">
    <property type="entry name" value="PRK06924.1"/>
    <property type="match status" value="1"/>
</dbReference>
<keyword evidence="4" id="KW-0521">NADP</keyword>
<proteinExistence type="inferred from homology"/>
<dbReference type="GO" id="GO:0004757">
    <property type="term" value="F:sepiapterin reductase (NADP+) activity"/>
    <property type="evidence" value="ECO:0007669"/>
    <property type="project" value="TreeGrafter"/>
</dbReference>
<dbReference type="GO" id="GO:0005737">
    <property type="term" value="C:cytoplasm"/>
    <property type="evidence" value="ECO:0007669"/>
    <property type="project" value="UniProtKB-SubCell"/>
</dbReference>
<dbReference type="OrthoDB" id="9794387at2"/>
<dbReference type="AlphaFoldDB" id="A0A220TYL3"/>
<dbReference type="RefSeq" id="WP_089060179.1">
    <property type="nucleotide sequence ID" value="NZ_CP022315.1"/>
</dbReference>
<name>A0A220TYL3_9BACI</name>